<dbReference type="OrthoDB" id="2847449at2759"/>
<dbReference type="EMBL" id="JH688850">
    <property type="protein sequence ID" value="EJD32561.1"/>
    <property type="molecule type" value="Genomic_DNA"/>
</dbReference>
<dbReference type="AlphaFoldDB" id="J0L8B3"/>
<feature type="non-terminal residue" evidence="1">
    <location>
        <position position="104"/>
    </location>
</feature>
<dbReference type="InParanoid" id="J0L8B3"/>
<evidence type="ECO:0000313" key="1">
    <source>
        <dbReference type="EMBL" id="EJD32561.1"/>
    </source>
</evidence>
<sequence>MSAQAATTSRDIPSLYRIDPLDGTNYMAWKFKMELILEDQGLYEHLTSTRPDWDKLDRSARTAICLRVSDSQLVHTIGTKTAGEIWKNLADIHEASGPMGIVNT</sequence>
<accession>J0L8B3</accession>
<dbReference type="KEGG" id="adl:AURDEDRAFT_77595"/>
<evidence type="ECO:0000313" key="2">
    <source>
        <dbReference type="Proteomes" id="UP000006514"/>
    </source>
</evidence>
<gene>
    <name evidence="1" type="ORF">AURDEDRAFT_77595</name>
</gene>
<keyword evidence="2" id="KW-1185">Reference proteome</keyword>
<reference evidence="2" key="1">
    <citation type="journal article" date="2012" name="Science">
        <title>The Paleozoic origin of enzymatic lignin decomposition reconstructed from 31 fungal genomes.</title>
        <authorList>
            <person name="Floudas D."/>
            <person name="Binder M."/>
            <person name="Riley R."/>
            <person name="Barry K."/>
            <person name="Blanchette R.A."/>
            <person name="Henrissat B."/>
            <person name="Martinez A.T."/>
            <person name="Otillar R."/>
            <person name="Spatafora J.W."/>
            <person name="Yadav J.S."/>
            <person name="Aerts A."/>
            <person name="Benoit I."/>
            <person name="Boyd A."/>
            <person name="Carlson A."/>
            <person name="Copeland A."/>
            <person name="Coutinho P.M."/>
            <person name="de Vries R.P."/>
            <person name="Ferreira P."/>
            <person name="Findley K."/>
            <person name="Foster B."/>
            <person name="Gaskell J."/>
            <person name="Glotzer D."/>
            <person name="Gorecki P."/>
            <person name="Heitman J."/>
            <person name="Hesse C."/>
            <person name="Hori C."/>
            <person name="Igarashi K."/>
            <person name="Jurgens J.A."/>
            <person name="Kallen N."/>
            <person name="Kersten P."/>
            <person name="Kohler A."/>
            <person name="Kuees U."/>
            <person name="Kumar T.K.A."/>
            <person name="Kuo A."/>
            <person name="LaButti K."/>
            <person name="Larrondo L.F."/>
            <person name="Lindquist E."/>
            <person name="Ling A."/>
            <person name="Lombard V."/>
            <person name="Lucas S."/>
            <person name="Lundell T."/>
            <person name="Martin R."/>
            <person name="McLaughlin D.J."/>
            <person name="Morgenstern I."/>
            <person name="Morin E."/>
            <person name="Murat C."/>
            <person name="Nagy L.G."/>
            <person name="Nolan M."/>
            <person name="Ohm R.A."/>
            <person name="Patyshakuliyeva A."/>
            <person name="Rokas A."/>
            <person name="Ruiz-Duenas F.J."/>
            <person name="Sabat G."/>
            <person name="Salamov A."/>
            <person name="Samejima M."/>
            <person name="Schmutz J."/>
            <person name="Slot J.C."/>
            <person name="St John F."/>
            <person name="Stenlid J."/>
            <person name="Sun H."/>
            <person name="Sun S."/>
            <person name="Syed K."/>
            <person name="Tsang A."/>
            <person name="Wiebenga A."/>
            <person name="Young D."/>
            <person name="Pisabarro A."/>
            <person name="Eastwood D.C."/>
            <person name="Martin F."/>
            <person name="Cullen D."/>
            <person name="Grigoriev I.V."/>
            <person name="Hibbett D.S."/>
        </authorList>
    </citation>
    <scope>NUCLEOTIDE SEQUENCE [LARGE SCALE GENOMIC DNA]</scope>
    <source>
        <strain evidence="2">TFB10046</strain>
    </source>
</reference>
<organism evidence="1 2">
    <name type="scientific">Auricularia subglabra (strain TFB-10046 / SS5)</name>
    <name type="common">White-rot fungus</name>
    <name type="synonym">Auricularia delicata (strain TFB10046)</name>
    <dbReference type="NCBI Taxonomy" id="717982"/>
    <lineage>
        <taxon>Eukaryota</taxon>
        <taxon>Fungi</taxon>
        <taxon>Dikarya</taxon>
        <taxon>Basidiomycota</taxon>
        <taxon>Agaricomycotina</taxon>
        <taxon>Agaricomycetes</taxon>
        <taxon>Auriculariales</taxon>
        <taxon>Auriculariaceae</taxon>
        <taxon>Auricularia</taxon>
    </lineage>
</organism>
<proteinExistence type="predicted"/>
<dbReference type="Pfam" id="PF14223">
    <property type="entry name" value="Retrotran_gag_2"/>
    <property type="match status" value="1"/>
</dbReference>
<protein>
    <submittedName>
        <fullName evidence="1">Uncharacterized protein</fullName>
    </submittedName>
</protein>
<name>J0L8B3_AURST</name>
<dbReference type="Proteomes" id="UP000006514">
    <property type="component" value="Unassembled WGS sequence"/>
</dbReference>